<keyword evidence="1" id="KW-0472">Membrane</keyword>
<dbReference type="OrthoDB" id="10297070at2759"/>
<evidence type="ECO:0000313" key="2">
    <source>
        <dbReference type="EMBL" id="CAF0956749.1"/>
    </source>
</evidence>
<evidence type="ECO:0000313" key="4">
    <source>
        <dbReference type="Proteomes" id="UP000663891"/>
    </source>
</evidence>
<feature type="transmembrane region" description="Helical" evidence="1">
    <location>
        <begin position="86"/>
        <end position="109"/>
    </location>
</feature>
<feature type="transmembrane region" description="Helical" evidence="1">
    <location>
        <begin position="150"/>
        <end position="172"/>
    </location>
</feature>
<dbReference type="Proteomes" id="UP000663891">
    <property type="component" value="Unassembled WGS sequence"/>
</dbReference>
<gene>
    <name evidence="3" type="ORF">OKA104_LOCUS10787</name>
    <name evidence="2" type="ORF">VCS650_LOCUS12374</name>
</gene>
<name>A0A814DD79_9BILA</name>
<dbReference type="Proteomes" id="UP000663881">
    <property type="component" value="Unassembled WGS sequence"/>
</dbReference>
<organism evidence="2 4">
    <name type="scientific">Adineta steineri</name>
    <dbReference type="NCBI Taxonomy" id="433720"/>
    <lineage>
        <taxon>Eukaryota</taxon>
        <taxon>Metazoa</taxon>
        <taxon>Spiralia</taxon>
        <taxon>Gnathifera</taxon>
        <taxon>Rotifera</taxon>
        <taxon>Eurotatoria</taxon>
        <taxon>Bdelloidea</taxon>
        <taxon>Adinetida</taxon>
        <taxon>Adinetidae</taxon>
        <taxon>Adineta</taxon>
    </lineage>
</organism>
<proteinExistence type="predicted"/>
<evidence type="ECO:0000256" key="1">
    <source>
        <dbReference type="SAM" id="Phobius"/>
    </source>
</evidence>
<accession>A0A814DD79</accession>
<keyword evidence="1" id="KW-0812">Transmembrane</keyword>
<reference evidence="2" key="1">
    <citation type="submission" date="2021-02" db="EMBL/GenBank/DDBJ databases">
        <authorList>
            <person name="Nowell W R."/>
        </authorList>
    </citation>
    <scope>NUCLEOTIDE SEQUENCE</scope>
</reference>
<feature type="transmembrane region" description="Helical" evidence="1">
    <location>
        <begin position="53"/>
        <end position="74"/>
    </location>
</feature>
<dbReference type="EMBL" id="CAJOAY010000487">
    <property type="protein sequence ID" value="CAF3676096.1"/>
    <property type="molecule type" value="Genomic_DNA"/>
</dbReference>
<comment type="caution">
    <text evidence="2">The sequence shown here is derived from an EMBL/GenBank/DDBJ whole genome shotgun (WGS) entry which is preliminary data.</text>
</comment>
<keyword evidence="1" id="KW-1133">Transmembrane helix</keyword>
<feature type="transmembrane region" description="Helical" evidence="1">
    <location>
        <begin position="21"/>
        <end position="47"/>
    </location>
</feature>
<evidence type="ECO:0000313" key="3">
    <source>
        <dbReference type="EMBL" id="CAF3676096.1"/>
    </source>
</evidence>
<protein>
    <submittedName>
        <fullName evidence="2">Uncharacterized protein</fullName>
    </submittedName>
</protein>
<dbReference type="AlphaFoldDB" id="A0A814DD79"/>
<sequence>MINNTHEIELEKKWRQKFPSILSNLFAFYQCVCTLVIIACELGSVLIDVFHCTVYIGFWASLFFIAACISQIIAGSCRFTRKCATYTLIIQCISLFFAVCIIGFDAYFISYPTTCFYSLSLCNSTKPIRGIFYSTSQFNDIKIPLIKGQLAAAALMFAFCVVYIIIYVVTCIKLKRSKPSMSKISKKHHTTTPIDNIKTEESIKTAQVSVTDKNVIKLLSPLSTDINVSTSINNTSNTVSTETKDTDVSITTENVIEPILPLTTDKNVSTHIENSISTKIVKTDAEITKENTIESISLPNTDMTISNGGTIKTSLVESLRRSRWSIDSDDLVPIKI</sequence>
<dbReference type="EMBL" id="CAJNON010000095">
    <property type="protein sequence ID" value="CAF0956749.1"/>
    <property type="molecule type" value="Genomic_DNA"/>
</dbReference>